<keyword evidence="2" id="KW-0812">Transmembrane</keyword>
<protein>
    <submittedName>
        <fullName evidence="3">Uncharacterized protein</fullName>
    </submittedName>
</protein>
<dbReference type="OrthoDB" id="4026448at2759"/>
<feature type="compositionally biased region" description="Basic and acidic residues" evidence="1">
    <location>
        <begin position="17"/>
        <end position="27"/>
    </location>
</feature>
<keyword evidence="4" id="KW-1185">Reference proteome</keyword>
<evidence type="ECO:0000256" key="2">
    <source>
        <dbReference type="SAM" id="Phobius"/>
    </source>
</evidence>
<organism evidence="3 4">
    <name type="scientific">Candida maltosa (strain Xu316)</name>
    <name type="common">Yeast</name>
    <dbReference type="NCBI Taxonomy" id="1245528"/>
    <lineage>
        <taxon>Eukaryota</taxon>
        <taxon>Fungi</taxon>
        <taxon>Dikarya</taxon>
        <taxon>Ascomycota</taxon>
        <taxon>Saccharomycotina</taxon>
        <taxon>Pichiomycetes</taxon>
        <taxon>Debaryomycetaceae</taxon>
        <taxon>Candida/Lodderomyces clade</taxon>
        <taxon>Candida</taxon>
    </lineage>
</organism>
<dbReference type="EMBL" id="AOGT01000977">
    <property type="protein sequence ID" value="EMG48791.1"/>
    <property type="molecule type" value="Genomic_DNA"/>
</dbReference>
<dbReference type="HOGENOM" id="CLU_630039_0_0_1"/>
<comment type="caution">
    <text evidence="3">The sequence shown here is derived from an EMBL/GenBank/DDBJ whole genome shotgun (WGS) entry which is preliminary data.</text>
</comment>
<feature type="compositionally biased region" description="Polar residues" evidence="1">
    <location>
        <begin position="1"/>
        <end position="16"/>
    </location>
</feature>
<sequence>MNTTTPTVIPPTSQNDIPHKPEPLSKLESNDIDKSQEVEYTDDDVSLFDHIWSLTTTEETIPVHDLFRLLRNLEVELLQATTKENTKVDSFFLTNDQVIKAKIVAQCEFLETVDKHSAFLIICQSLKDFQIIETPSMNAVSELVIESEDGLTTRGNDFDETSTLMESGLSSPITDDSEFVGSVTNLDLAWKELEMMQEKLDKGYLSLEDELSSIKVKNNLDLNELGSLVKSNDNVINRIDNIRSELFQINNSLGSYRDSFHVEKSGSQNNSMSCILNEDHEDLVLEDLENMCEADASWSTENTPVTLHAFDNMKDESDYDVLHSTDIKIDEDENKEDEIVKNDEVFQSASLEEIYPITSSDEVFESAPLDEYTQTDSPEIDDVEDIEIVEETKENSQLVGIDGTNEKAVEKPMYFKHAYFLIAVVVLILSYQYVK</sequence>
<dbReference type="AlphaFoldDB" id="M3IQM8"/>
<evidence type="ECO:0000256" key="1">
    <source>
        <dbReference type="SAM" id="MobiDB-lite"/>
    </source>
</evidence>
<feature type="transmembrane region" description="Helical" evidence="2">
    <location>
        <begin position="414"/>
        <end position="434"/>
    </location>
</feature>
<gene>
    <name evidence="3" type="ORF">G210_0591</name>
</gene>
<keyword evidence="2" id="KW-0472">Membrane</keyword>
<evidence type="ECO:0000313" key="3">
    <source>
        <dbReference type="EMBL" id="EMG48791.1"/>
    </source>
</evidence>
<dbReference type="Proteomes" id="UP000011777">
    <property type="component" value="Unassembled WGS sequence"/>
</dbReference>
<dbReference type="eggNOG" id="ENOG502T63X">
    <property type="taxonomic scope" value="Eukaryota"/>
</dbReference>
<reference evidence="3 4" key="1">
    <citation type="submission" date="2013-02" db="EMBL/GenBank/DDBJ databases">
        <title>Genome sequence of Candida maltosa Xu316, a potential industrial strain for xylitol and ethanol production.</title>
        <authorList>
            <person name="Yu J."/>
            <person name="Wang Q."/>
            <person name="Geng X."/>
            <person name="Bao W."/>
            <person name="He P."/>
            <person name="Cai J."/>
        </authorList>
    </citation>
    <scope>NUCLEOTIDE SEQUENCE [LARGE SCALE GENOMIC DNA]</scope>
    <source>
        <strain evidence="4">Xu316</strain>
    </source>
</reference>
<feature type="region of interest" description="Disordered" evidence="1">
    <location>
        <begin position="1"/>
        <end position="27"/>
    </location>
</feature>
<keyword evidence="2" id="KW-1133">Transmembrane helix</keyword>
<evidence type="ECO:0000313" key="4">
    <source>
        <dbReference type="Proteomes" id="UP000011777"/>
    </source>
</evidence>
<proteinExistence type="predicted"/>
<accession>M3IQM8</accession>
<name>M3IQM8_CANMX</name>